<name>A0ABT9U114_PAEHA</name>
<proteinExistence type="predicted"/>
<dbReference type="EMBL" id="JAUSSU010000004">
    <property type="protein sequence ID" value="MDQ0112688.1"/>
    <property type="molecule type" value="Genomic_DNA"/>
</dbReference>
<organism evidence="3 4">
    <name type="scientific">Paenibacillus harenae</name>
    <dbReference type="NCBI Taxonomy" id="306543"/>
    <lineage>
        <taxon>Bacteria</taxon>
        <taxon>Bacillati</taxon>
        <taxon>Bacillota</taxon>
        <taxon>Bacilli</taxon>
        <taxon>Bacillales</taxon>
        <taxon>Paenibacillaceae</taxon>
        <taxon>Paenibacillus</taxon>
    </lineage>
</organism>
<feature type="compositionally biased region" description="Basic and acidic residues" evidence="1">
    <location>
        <begin position="177"/>
        <end position="189"/>
    </location>
</feature>
<feature type="compositionally biased region" description="Low complexity" evidence="1">
    <location>
        <begin position="10"/>
        <end position="19"/>
    </location>
</feature>
<feature type="compositionally biased region" description="Low complexity" evidence="1">
    <location>
        <begin position="202"/>
        <end position="222"/>
    </location>
</feature>
<accession>A0ABT9U114</accession>
<protein>
    <recommendedName>
        <fullName evidence="2">eCIS core domain-containing protein</fullName>
    </recommendedName>
</protein>
<sequence length="643" mass="70009">MSFEHHQKAANKQAASKSNDIQAAGSTVSQAPLSPSQQLLQFQQTAGNQAALQMHRGQAVQRKASGSDVSPAQGGASSASSGGAGRNQLPLPLADKIQAAFKVDASTVNIHPNSSAAADVGALAYTQGNDIHFAPGQYNPESSQGQELIGHEMTHIVQQRVGRVKPTTEIGGLPVNDDPKLEREAESMGRRTAAANGPVQRSADPAAAAPASKAGNANSKAPIQRLPTRKQMEKELDPKSNFLFIKNSTRVKSFLSLLDKFNNYVDKTDVGRTPDEIKKQMVVLKSLYGSVEQSALQYIQSKEEGEKQESMVQFLERLKRERALMLLKAQNYVDSPPSLPPKWFIVMTSLRGMEPTTINDINKTGESGSGALNSVDFVNLGDREGVFKNDKQKIVEGSELQDATEAEKRSADTEHWVATDKANINPNDAHMAARNVAASRLDKWLGAGVIAHAEFALHESGGSVKSGSFMEKAKGQQAGKFETTTIDFADPVLQRSLSRLQLMDALSMQVDRHTGNFFVQTDDSGNVLGVTGIDNDMSFGERTDVHKGVQEYPGLSRFVDKDLAERIIALQDDDLVFLVADLLSASEVKALLTRLSSLKAHLKKLKSDGMLLEPDDWNKQTSDEQLEEKKSYLNNFNWKLSKT</sequence>
<evidence type="ECO:0000313" key="4">
    <source>
        <dbReference type="Proteomes" id="UP001229346"/>
    </source>
</evidence>
<comment type="caution">
    <text evidence="3">The sequence shown here is derived from an EMBL/GenBank/DDBJ whole genome shotgun (WGS) entry which is preliminary data.</text>
</comment>
<dbReference type="Proteomes" id="UP001229346">
    <property type="component" value="Unassembled WGS sequence"/>
</dbReference>
<feature type="compositionally biased region" description="Low complexity" evidence="1">
    <location>
        <begin position="70"/>
        <end position="81"/>
    </location>
</feature>
<feature type="region of interest" description="Disordered" evidence="1">
    <location>
        <begin position="1"/>
        <end position="89"/>
    </location>
</feature>
<dbReference type="RefSeq" id="WP_307203603.1">
    <property type="nucleotide sequence ID" value="NZ_JAUSSU010000004.1"/>
</dbReference>
<keyword evidence="4" id="KW-1185">Reference proteome</keyword>
<dbReference type="InterPro" id="IPR025295">
    <property type="entry name" value="eCIS_core_dom"/>
</dbReference>
<gene>
    <name evidence="3" type="ORF">J2T15_002123</name>
</gene>
<feature type="region of interest" description="Disordered" evidence="1">
    <location>
        <begin position="167"/>
        <end position="231"/>
    </location>
</feature>
<evidence type="ECO:0000256" key="1">
    <source>
        <dbReference type="SAM" id="MobiDB-lite"/>
    </source>
</evidence>
<reference evidence="3 4" key="1">
    <citation type="submission" date="2023-07" db="EMBL/GenBank/DDBJ databases">
        <title>Sorghum-associated microbial communities from plants grown in Nebraska, USA.</title>
        <authorList>
            <person name="Schachtman D."/>
        </authorList>
    </citation>
    <scope>NUCLEOTIDE SEQUENCE [LARGE SCALE GENOMIC DNA]</scope>
    <source>
        <strain evidence="3 4">CC482</strain>
    </source>
</reference>
<feature type="domain" description="eCIS core" evidence="2">
    <location>
        <begin position="89"/>
        <end position="162"/>
    </location>
</feature>
<dbReference type="Pfam" id="PF13699">
    <property type="entry name" value="eCIS_core"/>
    <property type="match status" value="1"/>
</dbReference>
<feature type="compositionally biased region" description="Low complexity" evidence="1">
    <location>
        <begin position="29"/>
        <end position="44"/>
    </location>
</feature>
<evidence type="ECO:0000313" key="3">
    <source>
        <dbReference type="EMBL" id="MDQ0112688.1"/>
    </source>
</evidence>
<evidence type="ECO:0000259" key="2">
    <source>
        <dbReference type="Pfam" id="PF13699"/>
    </source>
</evidence>